<sequence length="106" mass="12073">MFKLNSLKARMNELIRLHQQLIRRTDEQENRVTMTPAEENKVHGFALTINPLMDVAQTLGFVLVWEHIFEIIRAASGTSTHRVSLLSLLVGRQYTLPPRSGHGNPN</sequence>
<feature type="coiled-coil region" evidence="1">
    <location>
        <begin position="4"/>
        <end position="31"/>
    </location>
</feature>
<dbReference type="AlphaFoldDB" id="W2PAN4"/>
<evidence type="ECO:0000313" key="2">
    <source>
        <dbReference type="EMBL" id="ETM97730.1"/>
    </source>
</evidence>
<name>W2PAN4_PHYN3</name>
<dbReference type="Proteomes" id="UP000018817">
    <property type="component" value="Unassembled WGS sequence"/>
</dbReference>
<dbReference type="EMBL" id="KI669840">
    <property type="protein sequence ID" value="ETM97730.1"/>
    <property type="molecule type" value="Genomic_DNA"/>
</dbReference>
<dbReference type="GeneID" id="20188740"/>
<evidence type="ECO:0000256" key="1">
    <source>
        <dbReference type="SAM" id="Coils"/>
    </source>
</evidence>
<reference evidence="2 3" key="2">
    <citation type="submission" date="2013-11" db="EMBL/GenBank/DDBJ databases">
        <title>The Genome Sequence of Phytophthora parasitica INRA-310.</title>
        <authorList>
            <consortium name="The Broad Institute Genomics Platform"/>
            <person name="Russ C."/>
            <person name="Tyler B."/>
            <person name="Panabieres F."/>
            <person name="Shan W."/>
            <person name="Tripathy S."/>
            <person name="Grunwald N."/>
            <person name="Machado M."/>
            <person name="Johnson C.S."/>
            <person name="Arredondo F."/>
            <person name="Hong C."/>
            <person name="Coffey M."/>
            <person name="Young S.K."/>
            <person name="Zeng Q."/>
            <person name="Gargeya S."/>
            <person name="Fitzgerald M."/>
            <person name="Abouelleil A."/>
            <person name="Alvarado L."/>
            <person name="Chapman S.B."/>
            <person name="Gainer-Dewar J."/>
            <person name="Goldberg J."/>
            <person name="Griggs A."/>
            <person name="Gujja S."/>
            <person name="Hansen M."/>
            <person name="Howarth C."/>
            <person name="Imamovic A."/>
            <person name="Ireland A."/>
            <person name="Larimer J."/>
            <person name="McCowan C."/>
            <person name="Murphy C."/>
            <person name="Pearson M."/>
            <person name="Poon T.W."/>
            <person name="Priest M."/>
            <person name="Roberts A."/>
            <person name="Saif S."/>
            <person name="Shea T."/>
            <person name="Sykes S."/>
            <person name="Wortman J."/>
            <person name="Nusbaum C."/>
            <person name="Birren B."/>
        </authorList>
    </citation>
    <scope>NUCLEOTIDE SEQUENCE [LARGE SCALE GENOMIC DNA]</scope>
    <source>
        <strain evidence="2 3">INRA-310</strain>
    </source>
</reference>
<dbReference type="RefSeq" id="XP_008916972.1">
    <property type="nucleotide sequence ID" value="XM_008918724.1"/>
</dbReference>
<protein>
    <submittedName>
        <fullName evidence="2">Uncharacterized protein</fullName>
    </submittedName>
</protein>
<dbReference type="VEuPathDB" id="FungiDB:PPTG_20084"/>
<proteinExistence type="predicted"/>
<evidence type="ECO:0000313" key="3">
    <source>
        <dbReference type="Proteomes" id="UP000018817"/>
    </source>
</evidence>
<keyword evidence="1" id="KW-0175">Coiled coil</keyword>
<gene>
    <name evidence="2" type="ORF">PPTG_20084</name>
</gene>
<reference evidence="3" key="1">
    <citation type="submission" date="2011-12" db="EMBL/GenBank/DDBJ databases">
        <authorList>
            <consortium name="The Broad Institute Genome Sequencing Platform"/>
            <person name="Russ C."/>
            <person name="Tyler B."/>
            <person name="Panabieres F."/>
            <person name="Shan W."/>
            <person name="Tripathy S."/>
            <person name="Grunwald N."/>
            <person name="Machado M."/>
            <person name="Young S.K."/>
            <person name="Zeng Q."/>
            <person name="Gargeya S."/>
            <person name="Fitzgerald M."/>
            <person name="Haas B."/>
            <person name="Abouelleil A."/>
            <person name="Alvarado L."/>
            <person name="Arachchi H.M."/>
            <person name="Berlin A."/>
            <person name="Chapman S.B."/>
            <person name="Gearin G."/>
            <person name="Goldberg J."/>
            <person name="Griggs A."/>
            <person name="Gujja S."/>
            <person name="Hansen M."/>
            <person name="Heiman D."/>
            <person name="Howarth C."/>
            <person name="Larimer J."/>
            <person name="Lui A."/>
            <person name="MacDonald P.J.P."/>
            <person name="McCowen C."/>
            <person name="Montmayeur A."/>
            <person name="Murphy C."/>
            <person name="Neiman D."/>
            <person name="Pearson M."/>
            <person name="Priest M."/>
            <person name="Roberts A."/>
            <person name="Saif S."/>
            <person name="Shea T."/>
            <person name="Sisk P."/>
            <person name="Stolte C."/>
            <person name="Sykes S."/>
            <person name="Wortman J."/>
            <person name="Nusbaum C."/>
            <person name="Birren B."/>
        </authorList>
    </citation>
    <scope>NUCLEOTIDE SEQUENCE [LARGE SCALE GENOMIC DNA]</scope>
    <source>
        <strain evidence="3">INRA-310</strain>
    </source>
</reference>
<accession>W2PAN4</accession>
<organism evidence="2 3">
    <name type="scientific">Phytophthora nicotianae (strain INRA-310)</name>
    <name type="common">Phytophthora parasitica</name>
    <dbReference type="NCBI Taxonomy" id="761204"/>
    <lineage>
        <taxon>Eukaryota</taxon>
        <taxon>Sar</taxon>
        <taxon>Stramenopiles</taxon>
        <taxon>Oomycota</taxon>
        <taxon>Peronosporomycetes</taxon>
        <taxon>Peronosporales</taxon>
        <taxon>Peronosporaceae</taxon>
        <taxon>Phytophthora</taxon>
    </lineage>
</organism>